<dbReference type="Pfam" id="PF21973">
    <property type="entry name" value="DUF6925"/>
    <property type="match status" value="1"/>
</dbReference>
<comment type="caution">
    <text evidence="1">The sequence shown here is derived from an EMBL/GenBank/DDBJ whole genome shotgun (WGS) entry which is preliminary data.</text>
</comment>
<organism evidence="1 2">
    <name type="scientific">Tectimicrobiota bacterium</name>
    <dbReference type="NCBI Taxonomy" id="2528274"/>
    <lineage>
        <taxon>Bacteria</taxon>
        <taxon>Pseudomonadati</taxon>
        <taxon>Nitrospinota/Tectimicrobiota group</taxon>
        <taxon>Candidatus Tectimicrobiota</taxon>
    </lineage>
</organism>
<sequence>MPHGQPVTSSQGISYAQASELDGILQRYLEDPTASWGLGTFGAIAEFHRTAEEPAHIETGKILRAVTARGALCLVPSPEMRAFAYELPGAGLESWNQALALCLPAEHAAMHRRAVITECGLDEAALRPEDRHAVLFDLGFGTEQVDVCVRTAEPQALEALRASLGRSPLAPDTRLMPLMPRLSPHRVFLCRFARVEVYQRIPGPNDRPPEGPHTHVLPNLLRHQRTHAATIPIPDGWIPCLHLYPASPMHDALGQPRPFDRAAYADFQTLLETFGDPELRQLKALVAQSVQAGRSPEDCLLPETRAGRATVRVAIRQLAQLDGDSPVLASWRQAFDRSEPAE</sequence>
<protein>
    <submittedName>
        <fullName evidence="1">Uncharacterized protein</fullName>
    </submittedName>
</protein>
<evidence type="ECO:0000313" key="1">
    <source>
        <dbReference type="EMBL" id="MBM3222735.1"/>
    </source>
</evidence>
<dbReference type="InterPro" id="IPR053838">
    <property type="entry name" value="DUF6925"/>
</dbReference>
<evidence type="ECO:0000313" key="2">
    <source>
        <dbReference type="Proteomes" id="UP000712673"/>
    </source>
</evidence>
<proteinExistence type="predicted"/>
<gene>
    <name evidence="1" type="ORF">FJZ47_02880</name>
</gene>
<dbReference type="Proteomes" id="UP000712673">
    <property type="component" value="Unassembled WGS sequence"/>
</dbReference>
<accession>A0A938B2E7</accession>
<dbReference type="EMBL" id="VGLS01000049">
    <property type="protein sequence ID" value="MBM3222735.1"/>
    <property type="molecule type" value="Genomic_DNA"/>
</dbReference>
<name>A0A938B2E7_UNCTE</name>
<reference evidence="1" key="1">
    <citation type="submission" date="2019-03" db="EMBL/GenBank/DDBJ databases">
        <title>Lake Tanganyika Metagenome-Assembled Genomes (MAGs).</title>
        <authorList>
            <person name="Tran P."/>
        </authorList>
    </citation>
    <scope>NUCLEOTIDE SEQUENCE</scope>
    <source>
        <strain evidence="1">K_DeepCast_65m_m2_066</strain>
    </source>
</reference>
<dbReference type="AlphaFoldDB" id="A0A938B2E7"/>